<dbReference type="InterPro" id="IPR045242">
    <property type="entry name" value="Syntaxin"/>
</dbReference>
<evidence type="ECO:0000256" key="5">
    <source>
        <dbReference type="SAM" id="MobiDB-lite"/>
    </source>
</evidence>
<dbReference type="CDD" id="cd15859">
    <property type="entry name" value="SNARE_SYN8"/>
    <property type="match status" value="1"/>
</dbReference>
<keyword evidence="6" id="KW-0812">Transmembrane</keyword>
<dbReference type="InterPro" id="IPR000727">
    <property type="entry name" value="T_SNARE_dom"/>
</dbReference>
<dbReference type="GO" id="GO:0031201">
    <property type="term" value="C:SNARE complex"/>
    <property type="evidence" value="ECO:0007669"/>
    <property type="project" value="TreeGrafter"/>
</dbReference>
<protein>
    <recommendedName>
        <fullName evidence="7">t-SNARE coiled-coil homology domain-containing protein</fullName>
    </recommendedName>
</protein>
<reference evidence="8 9" key="1">
    <citation type="journal article" date="2016" name="Mol. Biol. Evol.">
        <title>Comparative Genomics of Early-Diverging Mushroom-Forming Fungi Provides Insights into the Origins of Lignocellulose Decay Capabilities.</title>
        <authorList>
            <person name="Nagy L.G."/>
            <person name="Riley R."/>
            <person name="Tritt A."/>
            <person name="Adam C."/>
            <person name="Daum C."/>
            <person name="Floudas D."/>
            <person name="Sun H."/>
            <person name="Yadav J.S."/>
            <person name="Pangilinan J."/>
            <person name="Larsson K.H."/>
            <person name="Matsuura K."/>
            <person name="Barry K."/>
            <person name="Labutti K."/>
            <person name="Kuo R."/>
            <person name="Ohm R.A."/>
            <person name="Bhattacharya S.S."/>
            <person name="Shirouzu T."/>
            <person name="Yoshinaga Y."/>
            <person name="Martin F.M."/>
            <person name="Grigoriev I.V."/>
            <person name="Hibbett D.S."/>
        </authorList>
    </citation>
    <scope>NUCLEOTIDE SEQUENCE [LARGE SCALE GENOMIC DNA]</scope>
    <source>
        <strain evidence="8 9">HHB12733</strain>
    </source>
</reference>
<dbReference type="Proteomes" id="UP000076842">
    <property type="component" value="Unassembled WGS sequence"/>
</dbReference>
<keyword evidence="2" id="KW-0813">Transport</keyword>
<dbReference type="GO" id="GO:0012505">
    <property type="term" value="C:endomembrane system"/>
    <property type="evidence" value="ECO:0007669"/>
    <property type="project" value="TreeGrafter"/>
</dbReference>
<dbReference type="PROSITE" id="PS50192">
    <property type="entry name" value="T_SNARE"/>
    <property type="match status" value="1"/>
</dbReference>
<feature type="region of interest" description="Disordered" evidence="5">
    <location>
        <begin position="86"/>
        <end position="140"/>
    </location>
</feature>
<keyword evidence="4 6" id="KW-0472">Membrane</keyword>
<accession>A0A165E7H5</accession>
<gene>
    <name evidence="8" type="ORF">CALCODRAFT_500095</name>
</gene>
<evidence type="ECO:0000259" key="7">
    <source>
        <dbReference type="PROSITE" id="PS50192"/>
    </source>
</evidence>
<dbReference type="Pfam" id="PF05739">
    <property type="entry name" value="SNARE"/>
    <property type="match status" value="1"/>
</dbReference>
<evidence type="ECO:0000313" key="8">
    <source>
        <dbReference type="EMBL" id="KZT54263.1"/>
    </source>
</evidence>
<organism evidence="8 9">
    <name type="scientific">Calocera cornea HHB12733</name>
    <dbReference type="NCBI Taxonomy" id="1353952"/>
    <lineage>
        <taxon>Eukaryota</taxon>
        <taxon>Fungi</taxon>
        <taxon>Dikarya</taxon>
        <taxon>Basidiomycota</taxon>
        <taxon>Agaricomycotina</taxon>
        <taxon>Dacrymycetes</taxon>
        <taxon>Dacrymycetales</taxon>
        <taxon>Dacrymycetaceae</taxon>
        <taxon>Calocera</taxon>
    </lineage>
</organism>
<evidence type="ECO:0000256" key="6">
    <source>
        <dbReference type="SAM" id="Phobius"/>
    </source>
</evidence>
<dbReference type="Gene3D" id="1.20.5.110">
    <property type="match status" value="1"/>
</dbReference>
<name>A0A165E7H5_9BASI</name>
<dbReference type="GO" id="GO:0000149">
    <property type="term" value="F:SNARE binding"/>
    <property type="evidence" value="ECO:0007669"/>
    <property type="project" value="TreeGrafter"/>
</dbReference>
<sequence>MPPPPPATPARLSLLVSRSLPLILDRNRLLSAVPPQPIPPSLASQINSNAAALVNGILELEGQSDSPDTTELREGWEKMRAMLGSTWDGIDLPPPKSAASDKPAPLRPTAREDGRPRERDMAIPFRDSPPPSPTFSPHTELQMQSQLMDQQDQHLDHLSSSIRRQHDIGLQIGSELDVHTGLLEELDHDVDRTDSNLARARRRLDAVAKGARNNASAWSIGLLIFVLLILIIVFKT</sequence>
<dbReference type="SUPFAM" id="SSF58038">
    <property type="entry name" value="SNARE fusion complex"/>
    <property type="match status" value="1"/>
</dbReference>
<comment type="subcellular location">
    <subcellularLocation>
        <location evidence="1">Membrane</location>
    </subcellularLocation>
</comment>
<feature type="domain" description="T-SNARE coiled-coil homology" evidence="7">
    <location>
        <begin position="145"/>
        <end position="207"/>
    </location>
</feature>
<dbReference type="GO" id="GO:0006886">
    <property type="term" value="P:intracellular protein transport"/>
    <property type="evidence" value="ECO:0007669"/>
    <property type="project" value="TreeGrafter"/>
</dbReference>
<keyword evidence="9" id="KW-1185">Reference proteome</keyword>
<dbReference type="FunCoup" id="A0A165E7H5">
    <property type="interactions" value="17"/>
</dbReference>
<keyword evidence="3" id="KW-0175">Coiled coil</keyword>
<feature type="compositionally biased region" description="Basic and acidic residues" evidence="5">
    <location>
        <begin position="109"/>
        <end position="121"/>
    </location>
</feature>
<dbReference type="SMART" id="SM00397">
    <property type="entry name" value="t_SNARE"/>
    <property type="match status" value="1"/>
</dbReference>
<dbReference type="GO" id="GO:0005484">
    <property type="term" value="F:SNAP receptor activity"/>
    <property type="evidence" value="ECO:0007669"/>
    <property type="project" value="TreeGrafter"/>
</dbReference>
<dbReference type="PANTHER" id="PTHR19957">
    <property type="entry name" value="SYNTAXIN"/>
    <property type="match status" value="1"/>
</dbReference>
<feature type="transmembrane region" description="Helical" evidence="6">
    <location>
        <begin position="215"/>
        <end position="234"/>
    </location>
</feature>
<evidence type="ECO:0000256" key="1">
    <source>
        <dbReference type="ARBA" id="ARBA00004370"/>
    </source>
</evidence>
<proteinExistence type="predicted"/>
<dbReference type="AlphaFoldDB" id="A0A165E7H5"/>
<keyword evidence="6" id="KW-1133">Transmembrane helix</keyword>
<evidence type="ECO:0000256" key="3">
    <source>
        <dbReference type="ARBA" id="ARBA00023054"/>
    </source>
</evidence>
<evidence type="ECO:0000256" key="4">
    <source>
        <dbReference type="ARBA" id="ARBA00023136"/>
    </source>
</evidence>
<dbReference type="GO" id="GO:0048278">
    <property type="term" value="P:vesicle docking"/>
    <property type="evidence" value="ECO:0007669"/>
    <property type="project" value="TreeGrafter"/>
</dbReference>
<dbReference type="OrthoDB" id="244190at2759"/>
<evidence type="ECO:0000256" key="2">
    <source>
        <dbReference type="ARBA" id="ARBA00022448"/>
    </source>
</evidence>
<dbReference type="PANTHER" id="PTHR19957:SF124">
    <property type="entry name" value="SYNTAXIN-8"/>
    <property type="match status" value="1"/>
</dbReference>
<dbReference type="GO" id="GO:0006906">
    <property type="term" value="P:vesicle fusion"/>
    <property type="evidence" value="ECO:0007669"/>
    <property type="project" value="TreeGrafter"/>
</dbReference>
<dbReference type="EMBL" id="KV424018">
    <property type="protein sequence ID" value="KZT54263.1"/>
    <property type="molecule type" value="Genomic_DNA"/>
</dbReference>
<evidence type="ECO:0000313" key="9">
    <source>
        <dbReference type="Proteomes" id="UP000076842"/>
    </source>
</evidence>
<dbReference type="InParanoid" id="A0A165E7H5"/>
<dbReference type="STRING" id="1353952.A0A165E7H5"/>